<sequence>MAKKTYNEKIAPTTDWGGDESTGGLPVAGNRVQEFIKEQLNSKSNNKDMTEKLSEINKNITKSKNDISNLGKKLTTKAGVFYFDNVSGRYLVFADEESQEKYLSDPKQSDLLLGVINANSGSSENYSAVINLESPMYNAISLGTAGNYIDFTFAVYNKSDMPTGEPVICTYTIRKASIKQTVVEQYSAGRSIHFNIDKYLSEGTNQITVTIQGMISMATVAVGITYQVMELQLTCDYDIAQVFNLSNGAKTLSAEFFVKGYGVKILEWYIDGLKLDFEGLTDEVVNESVKRTKYIQLSDLSEGVHSLQVRASTTVEGEVFYSDTIYKEFMVHNGIASTPMAAIAMTVPSMYGIITTKRLYSMQQYVSYTLDFATYNPKSYNVDVVIKLGGVRQGSLVSENGVANQITLFTYASGDNSIELVMGETVYTLAAEITSSTISVGEIADGLQLDFRALGKSNNATDKDSWNYGEFSGLFSGFNWNNTSGWVDNALHINAGASFGIDLAPFSKNPSVLGKTIEVEFASTNVNDDNAILCDLRDTDGTGLLITATNVKLTSQAGVTIETSYKDNEFIRVAFVINKASGTTNKCMSFIYVNGIVSRGTVWVSNDLYTSDALLKFVGSQGAEIKLKALRIYDTALTNDQVLNNYILYRDTIAQMIEVYDRNDIYAEDSNEFDYEKMMSRLPVMIVTGDIPALENTSDKNLQIAVDVEYYNLQDQSLSFSMQNAAMRPQGTSSMGYPKKNFRLYTQKRDDTVVLDANGYVVEDKLYAFKKGSQPVNCWCMKADYAESSGTHNTGIARLWNKVLIDAMIGEEYLFRTEAQKTAFEVGYNYDVRTTVDGFPILMFYRLTKNDPLVFIGKYNFNNDKSTESVFGFTGIPNFENSRMQCWELLNNGNSLALFKTVENFDNAWSDAFESRYPDTKTPDTTYLKAFCTWMANVSASDFVTQKWKHLDVYKVAAYYIYLMRFGAVDQTVKNAMFTSEDGVHFYFINYDNDTINGLINTGHLVAPWNTVRTTLGADGEPYFAGKDSRIWNMLEEDAEFMSIVKQVDEALYVAGLRYENVIQMFDEEQAGKWVERVYNQDAQYKYINPYIEKGVNNLFMLQGNRSQHRKLWLAKRFSYFDSIFVSGAYKAHAIEIKCIDNTPAGQKITITSGTAMDYGYGINNVAHASNITLEEDAAHTFTTDETVNRGDPIRIYAAPHIKGLDLSAMADRLAVVTIDNVYDASMGTKLKKLIIGNSVKENVAVEDISGLHLAESLEYLDVRNMKGLMALNLSNQKNINHVDATGSNIANIEFAKGAALQVFKMPTAMRVMKLEQLPYLTNVASENNFMTLRKINVRSCPYLTQDFNFVYNWRMNTQLDTKNLELDMTGVYWINVAPESLISLGDLGSINLKGKVYVTSATQEQIDAISDIFGVDCFENGSEFQVIVPDGLFIGGLNEVRGGESIELNAVIFSDNPSSVIWSIASGSGASVKSTGETTCVVTTTESTSDQDVVVQARHVPSGAGEVTYATKTIKVLKVVRAASGSISGPATVGGVGEYSYIASPSGINAPYSVTWSLTGDAMTAGYVQIKSQNNETCQVQVLQKVNDTSFNIVATVNNGKTTFNVSRTVTIGVKMILNIFSNQPNDDTFSAVKATVEYGSSSTTMGNGDELNLASNTEIKVTFPNVSGYKTPSPIEFVIGEDDAVKSGTYLAESVEVNLSSYDGGSLAGSVVRINNTDYTWQGNTIKVKIPYDTSYTISYNRVGSYLPPLKQTFTASQVARSISAVYDEIPEGLVIIDQTITDPAAMISGSVNSSVIQQIRANSHRYLGKYTADGQMTLCQLSDDDSTKYKDGSAAILTGAEGDVFLKLPDFWYRSLEIDTDIWGIQFQYGSTSPGSGWNKWDKNTLIGVYEAYSANSKIYSRSGVGSSGGISQSYFKTYARSRGTGFQIVDWQMHCVMALLYYAQYGHTNCQGKIGAGTYSYSKICGQTNALGMEDTVAGGNGDSQSINFWGLENWYGNKNEWIDNGVVQDFVFNVTEPDGKVRVAGKMVGAGWITKMLFGEHCDLIPIYCNSSETSGFCDSSNRKSGTCVVFRSGSTSYSGSGVAYVRCDRDSLYINWEYGSRLAFRGVCVEAESVAAFKAMEAIG</sequence>
<evidence type="ECO:0000313" key="2">
    <source>
        <dbReference type="EMBL" id="DAD99931.1"/>
    </source>
</evidence>
<keyword evidence="2" id="KW-0418">Kinase</keyword>
<reference evidence="2" key="1">
    <citation type="journal article" date="2021" name="Proc. Natl. Acad. Sci. U.S.A.">
        <title>A Catalog of Tens of Thousands of Viruses from Human Metagenomes Reveals Hidden Associations with Chronic Diseases.</title>
        <authorList>
            <person name="Tisza M.J."/>
            <person name="Buck C.B."/>
        </authorList>
    </citation>
    <scope>NUCLEOTIDE SEQUENCE</scope>
    <source>
        <strain evidence="2">CtrCp2</strain>
    </source>
</reference>
<keyword evidence="2" id="KW-0946">Virion</keyword>
<accession>A0A8S5P140</accession>
<proteinExistence type="predicted"/>
<keyword evidence="2" id="KW-0808">Transferase</keyword>
<dbReference type="GO" id="GO:0019028">
    <property type="term" value="C:viral capsid"/>
    <property type="evidence" value="ECO:0007669"/>
    <property type="project" value="UniProtKB-KW"/>
</dbReference>
<dbReference type="EMBL" id="BK015296">
    <property type="protein sequence ID" value="DAD99931.1"/>
    <property type="molecule type" value="Genomic_DNA"/>
</dbReference>
<keyword evidence="2" id="KW-0167">Capsid protein</keyword>
<name>A0A8S5P140_9CAUD</name>
<protein>
    <submittedName>
        <fullName evidence="2">Spore coat protein H kinase fold, TRANSFERASE</fullName>
    </submittedName>
</protein>
<dbReference type="InterPro" id="IPR013320">
    <property type="entry name" value="ConA-like_dom_sf"/>
</dbReference>
<evidence type="ECO:0000256" key="1">
    <source>
        <dbReference type="SAM" id="MobiDB-lite"/>
    </source>
</evidence>
<feature type="region of interest" description="Disordered" evidence="1">
    <location>
        <begin position="1"/>
        <end position="23"/>
    </location>
</feature>
<dbReference type="SUPFAM" id="SSF49899">
    <property type="entry name" value="Concanavalin A-like lectins/glucanases"/>
    <property type="match status" value="1"/>
</dbReference>
<organism evidence="2">
    <name type="scientific">Myoviridae sp. ctrCp2</name>
    <dbReference type="NCBI Taxonomy" id="2825179"/>
    <lineage>
        <taxon>Viruses</taxon>
        <taxon>Duplodnaviria</taxon>
        <taxon>Heunggongvirae</taxon>
        <taxon>Uroviricota</taxon>
        <taxon>Caudoviricetes</taxon>
    </lineage>
</organism>
<dbReference type="GO" id="GO:0016301">
    <property type="term" value="F:kinase activity"/>
    <property type="evidence" value="ECO:0007669"/>
    <property type="project" value="UniProtKB-KW"/>
</dbReference>